<dbReference type="EMBL" id="CP026309">
    <property type="protein sequence ID" value="AUV81395.1"/>
    <property type="molecule type" value="Genomic_DNA"/>
</dbReference>
<organism evidence="5 6">
    <name type="scientific">Salinigranum rubrum</name>
    <dbReference type="NCBI Taxonomy" id="755307"/>
    <lineage>
        <taxon>Archaea</taxon>
        <taxon>Methanobacteriati</taxon>
        <taxon>Methanobacteriota</taxon>
        <taxon>Stenosarchaea group</taxon>
        <taxon>Halobacteria</taxon>
        <taxon>Halobacteriales</taxon>
        <taxon>Haloferacaceae</taxon>
        <taxon>Salinigranum</taxon>
    </lineage>
</organism>
<keyword evidence="2" id="KW-0804">Transcription</keyword>
<dbReference type="InterPro" id="IPR007050">
    <property type="entry name" value="HTH_bacterioopsin"/>
</dbReference>
<feature type="domain" description="DmsR-like N-terminal" evidence="4">
    <location>
        <begin position="43"/>
        <end position="175"/>
    </location>
</feature>
<gene>
    <name evidence="5" type="ORF">C2R22_06770</name>
</gene>
<dbReference type="PANTHER" id="PTHR34236">
    <property type="entry name" value="DIMETHYL SULFOXIDE REDUCTASE TRANSCRIPTIONAL ACTIVATOR"/>
    <property type="match status" value="1"/>
</dbReference>
<dbReference type="Pfam" id="PF04967">
    <property type="entry name" value="HTH_10"/>
    <property type="match status" value="1"/>
</dbReference>
<feature type="domain" description="HTH bat-type" evidence="3">
    <location>
        <begin position="193"/>
        <end position="244"/>
    </location>
</feature>
<dbReference type="AlphaFoldDB" id="A0A2I8VHK0"/>
<accession>A0A2I8VHK0</accession>
<evidence type="ECO:0000313" key="5">
    <source>
        <dbReference type="EMBL" id="AUV81395.1"/>
    </source>
</evidence>
<reference evidence="5 6" key="1">
    <citation type="submission" date="2018-01" db="EMBL/GenBank/DDBJ databases">
        <title>Complete genome sequence of Salinigranum rubrum GX10T, an extremely halophilic archaeon isolated from a marine solar saltern.</title>
        <authorList>
            <person name="Han S."/>
        </authorList>
    </citation>
    <scope>NUCLEOTIDE SEQUENCE [LARGE SCALE GENOMIC DNA]</scope>
    <source>
        <strain evidence="5 6">GX10</strain>
    </source>
</reference>
<dbReference type="Proteomes" id="UP000236584">
    <property type="component" value="Chromosome"/>
</dbReference>
<evidence type="ECO:0000256" key="2">
    <source>
        <dbReference type="ARBA" id="ARBA00023163"/>
    </source>
</evidence>
<evidence type="ECO:0000259" key="3">
    <source>
        <dbReference type="Pfam" id="PF04967"/>
    </source>
</evidence>
<name>A0A2I8VHK0_9EURY</name>
<protein>
    <submittedName>
        <fullName evidence="5">Uncharacterized protein</fullName>
    </submittedName>
</protein>
<keyword evidence="1" id="KW-0805">Transcription regulation</keyword>
<dbReference type="Pfam" id="PF24277">
    <property type="entry name" value="DmsR_N"/>
    <property type="match status" value="1"/>
</dbReference>
<dbReference type="KEGG" id="srub:C2R22_06770"/>
<evidence type="ECO:0000313" key="6">
    <source>
        <dbReference type="Proteomes" id="UP000236584"/>
    </source>
</evidence>
<dbReference type="PANTHER" id="PTHR34236:SF1">
    <property type="entry name" value="DIMETHYL SULFOXIDE REDUCTASE TRANSCRIPTIONAL ACTIVATOR"/>
    <property type="match status" value="1"/>
</dbReference>
<proteinExistence type="predicted"/>
<evidence type="ECO:0000256" key="1">
    <source>
        <dbReference type="ARBA" id="ARBA00023015"/>
    </source>
</evidence>
<evidence type="ECO:0000259" key="4">
    <source>
        <dbReference type="Pfam" id="PF24277"/>
    </source>
</evidence>
<dbReference type="InterPro" id="IPR056433">
    <property type="entry name" value="DmsR-like_N"/>
</dbReference>
<sequence>MGISYSRPGSPPARTTTGLYISSINRDTGRATLMSSRRVLTGMSDSLRVELAISCRSHCPVAEASVTVDGEIGDVSQAVVGGERLDEYRVPRETTGAVGTPVFETSEEVVYRTSRPCGTGCPCERIEAAGCPTTSVRAVDGRLVVSFHAPDRATVRQAVEALQGDFDVELRRLVASGGSEAESDTRVVDRARLTDRQREVIEAAHRLGYFEYPRRTTAEAVAGTLGVSPSAFAETLRAAERAVLDEFFPA</sequence>
<keyword evidence="6" id="KW-1185">Reference proteome</keyword>